<keyword evidence="2" id="KW-1185">Reference proteome</keyword>
<sequence length="65" mass="7263">MVVFGGDQPLSWLSAAEAKLFWQTIKRHFEVPGEHAATPDSKGLSYAGVLWRCDDRLLLGIQVFC</sequence>
<evidence type="ECO:0000313" key="2">
    <source>
        <dbReference type="Proteomes" id="UP000622552"/>
    </source>
</evidence>
<dbReference type="Proteomes" id="UP000622552">
    <property type="component" value="Unassembled WGS sequence"/>
</dbReference>
<dbReference type="AlphaFoldDB" id="A0A8J7GT14"/>
<organism evidence="1 2">
    <name type="scientific">Longispora fulva</name>
    <dbReference type="NCBI Taxonomy" id="619741"/>
    <lineage>
        <taxon>Bacteria</taxon>
        <taxon>Bacillati</taxon>
        <taxon>Actinomycetota</taxon>
        <taxon>Actinomycetes</taxon>
        <taxon>Micromonosporales</taxon>
        <taxon>Micromonosporaceae</taxon>
        <taxon>Longispora</taxon>
    </lineage>
</organism>
<gene>
    <name evidence="1" type="ORF">IW245_002785</name>
</gene>
<proteinExistence type="predicted"/>
<name>A0A8J7GT14_9ACTN</name>
<accession>A0A8J7GT14</accession>
<dbReference type="EMBL" id="JADOUF010000001">
    <property type="protein sequence ID" value="MBG6136591.1"/>
    <property type="molecule type" value="Genomic_DNA"/>
</dbReference>
<comment type="caution">
    <text evidence="1">The sequence shown here is derived from an EMBL/GenBank/DDBJ whole genome shotgun (WGS) entry which is preliminary data.</text>
</comment>
<protein>
    <submittedName>
        <fullName evidence="1">Uncharacterized protein</fullName>
    </submittedName>
</protein>
<dbReference type="RefSeq" id="WP_197003549.1">
    <property type="nucleotide sequence ID" value="NZ_BONS01000016.1"/>
</dbReference>
<evidence type="ECO:0000313" key="1">
    <source>
        <dbReference type="EMBL" id="MBG6136591.1"/>
    </source>
</evidence>
<reference evidence="1" key="1">
    <citation type="submission" date="2020-11" db="EMBL/GenBank/DDBJ databases">
        <title>Sequencing the genomes of 1000 actinobacteria strains.</title>
        <authorList>
            <person name="Klenk H.-P."/>
        </authorList>
    </citation>
    <scope>NUCLEOTIDE SEQUENCE</scope>
    <source>
        <strain evidence="1">DSM 45356</strain>
    </source>
</reference>